<evidence type="ECO:0000313" key="3">
    <source>
        <dbReference type="Proteomes" id="UP000830116"/>
    </source>
</evidence>
<accession>A0ABY4C4Y2</accession>
<keyword evidence="3" id="KW-1185">Reference proteome</keyword>
<sequence length="58" mass="6063">MTFAKIITAAMIALTASTSFATTKCDHKGNGGLFANTNPTKATYAVKTDKQVVKAGVR</sequence>
<dbReference type="EMBL" id="CP093442">
    <property type="protein sequence ID" value="UOF00021.1"/>
    <property type="molecule type" value="Genomic_DNA"/>
</dbReference>
<evidence type="ECO:0000256" key="1">
    <source>
        <dbReference type="SAM" id="SignalP"/>
    </source>
</evidence>
<feature type="chain" id="PRO_5046997203" evidence="1">
    <location>
        <begin position="22"/>
        <end position="58"/>
    </location>
</feature>
<dbReference type="RefSeq" id="WP_243535584.1">
    <property type="nucleotide sequence ID" value="NZ_CP093442.1"/>
</dbReference>
<name>A0ABY4C4Y2_9BACT</name>
<reference evidence="2" key="1">
    <citation type="submission" date="2022-03" db="EMBL/GenBank/DDBJ databases">
        <title>Genome Identification and Characterization of new species Bdellovibrio reynosense LBG001 sp. nov. from a Mexico soil sample.</title>
        <authorList>
            <person name="Camilli A."/>
            <person name="Ajao Y."/>
            <person name="Guo X."/>
        </authorList>
    </citation>
    <scope>NUCLEOTIDE SEQUENCE</scope>
    <source>
        <strain evidence="2">LBG001</strain>
    </source>
</reference>
<dbReference type="Proteomes" id="UP000830116">
    <property type="component" value="Chromosome"/>
</dbReference>
<evidence type="ECO:0000313" key="2">
    <source>
        <dbReference type="EMBL" id="UOF00021.1"/>
    </source>
</evidence>
<protein>
    <submittedName>
        <fullName evidence="2">Uncharacterized protein</fullName>
    </submittedName>
</protein>
<gene>
    <name evidence="2" type="ORF">MNR06_09940</name>
</gene>
<organism evidence="2 3">
    <name type="scientific">Bdellovibrio reynosensis</name>
    <dbReference type="NCBI Taxonomy" id="2835041"/>
    <lineage>
        <taxon>Bacteria</taxon>
        <taxon>Pseudomonadati</taxon>
        <taxon>Bdellovibrionota</taxon>
        <taxon>Bdellovibrionia</taxon>
        <taxon>Bdellovibrionales</taxon>
        <taxon>Pseudobdellovibrionaceae</taxon>
        <taxon>Bdellovibrio</taxon>
    </lineage>
</organism>
<keyword evidence="1" id="KW-0732">Signal</keyword>
<feature type="signal peptide" evidence="1">
    <location>
        <begin position="1"/>
        <end position="21"/>
    </location>
</feature>
<proteinExistence type="predicted"/>